<name>A0A3D5QC06_FLESI</name>
<evidence type="ECO:0000313" key="2">
    <source>
        <dbReference type="Proteomes" id="UP000262325"/>
    </source>
</evidence>
<evidence type="ECO:0008006" key="3">
    <source>
        <dbReference type="Google" id="ProtNLM"/>
    </source>
</evidence>
<sequence>MCGGMIFHRGNRELIKVFYPQPYPYVPCITKQHEQIQCIWGRRNKEEFAESEIPVTGWSRLEAIKAGKWHKYNPEKVYILADQYMEKDKDGKSHWFEPPQGKLPVGLMLDAGKNEKVVYVVTIPSPEEFSHIHHRWPLFG</sequence>
<gene>
    <name evidence="1" type="ORF">DHM44_05880</name>
</gene>
<accession>A0A3D5QC06</accession>
<dbReference type="AlphaFoldDB" id="A0A3D5QC06"/>
<protein>
    <recommendedName>
        <fullName evidence="3">DUF159 family protein</fullName>
    </recommendedName>
</protein>
<organism evidence="1 2">
    <name type="scientific">Flexistipes sinusarabici</name>
    <dbReference type="NCBI Taxonomy" id="2352"/>
    <lineage>
        <taxon>Bacteria</taxon>
        <taxon>Pseudomonadati</taxon>
        <taxon>Deferribacterota</taxon>
        <taxon>Deferribacteres</taxon>
        <taxon>Deferribacterales</taxon>
        <taxon>Flexistipitaceae</taxon>
        <taxon>Flexistipes</taxon>
    </lineage>
</organism>
<evidence type="ECO:0000313" key="1">
    <source>
        <dbReference type="EMBL" id="HCW93190.1"/>
    </source>
</evidence>
<dbReference type="Proteomes" id="UP000262325">
    <property type="component" value="Unassembled WGS sequence"/>
</dbReference>
<comment type="caution">
    <text evidence="1">The sequence shown here is derived from an EMBL/GenBank/DDBJ whole genome shotgun (WGS) entry which is preliminary data.</text>
</comment>
<reference evidence="1 2" key="1">
    <citation type="journal article" date="2018" name="Nat. Biotechnol.">
        <title>A standardized bacterial taxonomy based on genome phylogeny substantially revises the tree of life.</title>
        <authorList>
            <person name="Parks D.H."/>
            <person name="Chuvochina M."/>
            <person name="Waite D.W."/>
            <person name="Rinke C."/>
            <person name="Skarshewski A."/>
            <person name="Chaumeil P.A."/>
            <person name="Hugenholtz P."/>
        </authorList>
    </citation>
    <scope>NUCLEOTIDE SEQUENCE [LARGE SCALE GENOMIC DNA]</scope>
    <source>
        <strain evidence="1">UBA8672</strain>
    </source>
</reference>
<proteinExistence type="predicted"/>
<dbReference type="EMBL" id="DPPF01000116">
    <property type="protein sequence ID" value="HCW93190.1"/>
    <property type="molecule type" value="Genomic_DNA"/>
</dbReference>